<dbReference type="Proteomes" id="UP000179099">
    <property type="component" value="Unassembled WGS sequence"/>
</dbReference>
<dbReference type="CDD" id="cd10225">
    <property type="entry name" value="ASKHA_NBD_MreB-like"/>
    <property type="match status" value="1"/>
</dbReference>
<reference evidence="7 8" key="1">
    <citation type="journal article" date="2016" name="Nat. Commun.">
        <title>Thousands of microbial genomes shed light on interconnected biogeochemical processes in an aquifer system.</title>
        <authorList>
            <person name="Anantharaman K."/>
            <person name="Brown C.T."/>
            <person name="Hug L.A."/>
            <person name="Sharon I."/>
            <person name="Castelle C.J."/>
            <person name="Probst A.J."/>
            <person name="Thomas B.C."/>
            <person name="Singh A."/>
            <person name="Wilkins M.J."/>
            <person name="Karaoz U."/>
            <person name="Brodie E.L."/>
            <person name="Williams K.H."/>
            <person name="Hubbard S.S."/>
            <person name="Banfield J.F."/>
        </authorList>
    </citation>
    <scope>NUCLEOTIDE SEQUENCE [LARGE SCALE GENOMIC DNA]</scope>
</reference>
<comment type="similarity">
    <text evidence="5 6">Belongs to the FtsA/MreB family.</text>
</comment>
<feature type="binding site" evidence="6">
    <location>
        <begin position="15"/>
        <end position="17"/>
    </location>
    <ligand>
        <name>ATP</name>
        <dbReference type="ChEBI" id="CHEBI:30616"/>
    </ligand>
</feature>
<dbReference type="HAMAP" id="MF_02207">
    <property type="entry name" value="MreB"/>
    <property type="match status" value="1"/>
</dbReference>
<dbReference type="SUPFAM" id="SSF53067">
    <property type="entry name" value="Actin-like ATPase domain"/>
    <property type="match status" value="2"/>
</dbReference>
<dbReference type="PANTHER" id="PTHR42749:SF1">
    <property type="entry name" value="CELL SHAPE-DETERMINING PROTEIN MREB"/>
    <property type="match status" value="1"/>
</dbReference>
<dbReference type="PRINTS" id="PR01652">
    <property type="entry name" value="SHAPEPROTEIN"/>
</dbReference>
<evidence type="ECO:0000256" key="2">
    <source>
        <dbReference type="ARBA" id="ARBA00022741"/>
    </source>
</evidence>
<evidence type="ECO:0000256" key="1">
    <source>
        <dbReference type="ARBA" id="ARBA00022490"/>
    </source>
</evidence>
<evidence type="ECO:0000256" key="3">
    <source>
        <dbReference type="ARBA" id="ARBA00022840"/>
    </source>
</evidence>
<evidence type="ECO:0000256" key="6">
    <source>
        <dbReference type="HAMAP-Rule" id="MF_02207"/>
    </source>
</evidence>
<dbReference type="NCBIfam" id="NF010539">
    <property type="entry name" value="PRK13927.1"/>
    <property type="match status" value="1"/>
</dbReference>
<comment type="subcellular location">
    <subcellularLocation>
        <location evidence="6">Cytoplasm</location>
    </subcellularLocation>
    <text evidence="6">Membrane-associated.</text>
</comment>
<keyword evidence="1 6" id="KW-0963">Cytoplasm</keyword>
<gene>
    <name evidence="6" type="primary">mreB</name>
    <name evidence="7" type="ORF">A2Y98_00015</name>
</gene>
<keyword evidence="4 6" id="KW-0133">Cell shape</keyword>
<dbReference type="Gene3D" id="3.30.420.40">
    <property type="match status" value="3"/>
</dbReference>
<dbReference type="NCBIfam" id="TIGR00904">
    <property type="entry name" value="mreB"/>
    <property type="match status" value="1"/>
</dbReference>
<dbReference type="GO" id="GO:0008360">
    <property type="term" value="P:regulation of cell shape"/>
    <property type="evidence" value="ECO:0007669"/>
    <property type="project" value="UniProtKB-UniRule"/>
</dbReference>
<dbReference type="PANTHER" id="PTHR42749">
    <property type="entry name" value="CELL SHAPE-DETERMINING PROTEIN MREB"/>
    <property type="match status" value="1"/>
</dbReference>
<dbReference type="GO" id="GO:0005737">
    <property type="term" value="C:cytoplasm"/>
    <property type="evidence" value="ECO:0007669"/>
    <property type="project" value="UniProtKB-SubCell"/>
</dbReference>
<evidence type="ECO:0000256" key="4">
    <source>
        <dbReference type="ARBA" id="ARBA00022960"/>
    </source>
</evidence>
<comment type="function">
    <text evidence="6">Forms membrane-associated dynamic filaments that are essential for cell shape determination. Acts by regulating cell wall synthesis and cell elongation, and thus cell shape. A feedback loop between cell geometry and MreB localization may maintain elongated cell shape by targeting cell wall growth to regions of negative cell wall curvature.</text>
</comment>
<dbReference type="InterPro" id="IPR056546">
    <property type="entry name" value="MreB_MamK-like"/>
</dbReference>
<name>A0A1G2F9T0_9BACT</name>
<keyword evidence="3 6" id="KW-0067">ATP-binding</keyword>
<keyword evidence="2 6" id="KW-0547">Nucleotide-binding</keyword>
<feature type="binding site" evidence="6">
    <location>
        <begin position="159"/>
        <end position="161"/>
    </location>
    <ligand>
        <name>ATP</name>
        <dbReference type="ChEBI" id="CHEBI:30616"/>
    </ligand>
</feature>
<dbReference type="Pfam" id="PF06723">
    <property type="entry name" value="MreB_Mbl"/>
    <property type="match status" value="1"/>
</dbReference>
<dbReference type="STRING" id="1801992.A2Y98_00015"/>
<accession>A0A1G2F9T0</accession>
<dbReference type="AlphaFoldDB" id="A0A1G2F9T0"/>
<dbReference type="EMBL" id="MHMW01000003">
    <property type="protein sequence ID" value="OGZ34637.1"/>
    <property type="molecule type" value="Genomic_DNA"/>
</dbReference>
<dbReference type="InterPro" id="IPR004753">
    <property type="entry name" value="MreB"/>
</dbReference>
<evidence type="ECO:0000256" key="5">
    <source>
        <dbReference type="ARBA" id="ARBA00023458"/>
    </source>
</evidence>
<sequence length="338" mass="35947">MTPFFIKKIGIDLGTANTIVFVPGKGMVINEPTVVAVSVDDNKILAVGNEAREMLGRTPDTIIASCPMRDGVIADYRVTEAMLRYFINKTTGSLRIFRPEVMVAVPAGITSTERRAVVDATLNAGAKAAYIVKEPVLAAIGAGIPINEPAGHMIIDVGGGTSEVAVISLGGIVAWSSARVGGNKLDAAIAEYLRKKYNLAVGERTAEEIKIAIGSALPQKNEKTFEARGRDILSGLPKNIVVKCNEVTEAIADNLREIIQTIKTVLHDTPPELSADVMDKGMVLSGGGALLKNLDQLINEATGVPCYLAEEPLLCVAKGTGIALEHLEIYKRSIMSKK</sequence>
<dbReference type="GO" id="GO:0000902">
    <property type="term" value="P:cell morphogenesis"/>
    <property type="evidence" value="ECO:0007669"/>
    <property type="project" value="InterPro"/>
</dbReference>
<evidence type="ECO:0000313" key="7">
    <source>
        <dbReference type="EMBL" id="OGZ34637.1"/>
    </source>
</evidence>
<dbReference type="GO" id="GO:0005524">
    <property type="term" value="F:ATP binding"/>
    <property type="evidence" value="ECO:0007669"/>
    <property type="project" value="UniProtKB-KW"/>
</dbReference>
<organism evidence="7 8">
    <name type="scientific">Candidatus Portnoybacteria bacterium RBG_19FT_COMBO_36_7</name>
    <dbReference type="NCBI Taxonomy" id="1801992"/>
    <lineage>
        <taxon>Bacteria</taxon>
        <taxon>Candidatus Portnoyibacteriota</taxon>
    </lineage>
</organism>
<proteinExistence type="inferred from homology"/>
<comment type="caution">
    <text evidence="7">The sequence shown here is derived from an EMBL/GenBank/DDBJ whole genome shotgun (WGS) entry which is preliminary data.</text>
</comment>
<feature type="binding site" evidence="6">
    <location>
        <begin position="287"/>
        <end position="290"/>
    </location>
    <ligand>
        <name>ATP</name>
        <dbReference type="ChEBI" id="CHEBI:30616"/>
    </ligand>
</feature>
<dbReference type="InterPro" id="IPR043129">
    <property type="entry name" value="ATPase_NBD"/>
</dbReference>
<feature type="binding site" evidence="6">
    <location>
        <begin position="207"/>
        <end position="210"/>
    </location>
    <ligand>
        <name>ATP</name>
        <dbReference type="ChEBI" id="CHEBI:30616"/>
    </ligand>
</feature>
<comment type="subunit">
    <text evidence="6">Forms polymers.</text>
</comment>
<evidence type="ECO:0000313" key="8">
    <source>
        <dbReference type="Proteomes" id="UP000179099"/>
    </source>
</evidence>
<protein>
    <recommendedName>
        <fullName evidence="6">Cell shape-determining protein MreB</fullName>
    </recommendedName>
</protein>